<evidence type="ECO:0008006" key="4">
    <source>
        <dbReference type="Google" id="ProtNLM"/>
    </source>
</evidence>
<keyword evidence="1" id="KW-1133">Transmembrane helix</keyword>
<protein>
    <recommendedName>
        <fullName evidence="4">Bacteriophage lysin domain-containing protein</fullName>
    </recommendedName>
</protein>
<comment type="caution">
    <text evidence="2">The sequence shown here is derived from an EMBL/GenBank/DDBJ whole genome shotgun (WGS) entry which is preliminary data.</text>
</comment>
<name>A0A0A0I1P7_CLONO</name>
<feature type="transmembrane region" description="Helical" evidence="1">
    <location>
        <begin position="38"/>
        <end position="60"/>
    </location>
</feature>
<accession>A0A0A0I1P7</accession>
<organism evidence="2 3">
    <name type="scientific">Clostridium novyi A str. 4552</name>
    <dbReference type="NCBI Taxonomy" id="1444289"/>
    <lineage>
        <taxon>Bacteria</taxon>
        <taxon>Bacillati</taxon>
        <taxon>Bacillota</taxon>
        <taxon>Clostridia</taxon>
        <taxon>Eubacteriales</taxon>
        <taxon>Clostridiaceae</taxon>
        <taxon>Clostridium</taxon>
    </lineage>
</organism>
<evidence type="ECO:0000256" key="1">
    <source>
        <dbReference type="SAM" id="Phobius"/>
    </source>
</evidence>
<evidence type="ECO:0000313" key="3">
    <source>
        <dbReference type="Proteomes" id="UP000030012"/>
    </source>
</evidence>
<reference evidence="2 3" key="1">
    <citation type="submission" date="2014-01" db="EMBL/GenBank/DDBJ databases">
        <title>Plasmidome dynamics in the species complex Clostridium novyi sensu lato converts strains of independent lineages into distinctly different pathogens.</title>
        <authorList>
            <person name="Skarin H."/>
            <person name="Segerman B."/>
        </authorList>
    </citation>
    <scope>NUCLEOTIDE SEQUENCE [LARGE SCALE GENOMIC DNA]</scope>
    <source>
        <strain evidence="2 3">4552</strain>
    </source>
</reference>
<dbReference type="EMBL" id="JENJ01000063">
    <property type="protein sequence ID" value="KGM94702.1"/>
    <property type="molecule type" value="Genomic_DNA"/>
</dbReference>
<gene>
    <name evidence="2" type="ORF">Z968_11235</name>
</gene>
<dbReference type="OrthoDB" id="1938239at2"/>
<proteinExistence type="predicted"/>
<sequence length="261" mass="29759">MTKNKFNNKFSNLESSENTKKYVKEMYDLAEKHEKRSFMSFIAIGIPIAVILILVVVQMISFSVHSSKNKQVASKSEKNNSVTNKFQNNLSANQTKPKIKLPVPVDANLTPANEINAKIFNYLKVVNNRFSSYNKAKKLNNNNDKGLASIYVAQILRDTGYNISDSIINTAGLVNQLKKDGWKPITDYKQLRKGDICFTTSDKPNGSPAHTYIFITWVTKGKTDFAWVIDSQVSDYKNVYHKRNIDCTTSKKEKFAFFMRK</sequence>
<dbReference type="AlphaFoldDB" id="A0A0A0I1P7"/>
<evidence type="ECO:0000313" key="2">
    <source>
        <dbReference type="EMBL" id="KGM94702.1"/>
    </source>
</evidence>
<keyword evidence="1" id="KW-0472">Membrane</keyword>
<dbReference type="RefSeq" id="WP_039256091.1">
    <property type="nucleotide sequence ID" value="NZ_JENJ01000063.1"/>
</dbReference>
<keyword evidence="1" id="KW-0812">Transmembrane</keyword>
<dbReference type="Proteomes" id="UP000030012">
    <property type="component" value="Unassembled WGS sequence"/>
</dbReference>